<dbReference type="PROSITE" id="PS00629">
    <property type="entry name" value="IMP_1"/>
    <property type="match status" value="1"/>
</dbReference>
<dbReference type="GO" id="GO:0007165">
    <property type="term" value="P:signal transduction"/>
    <property type="evidence" value="ECO:0007669"/>
    <property type="project" value="TreeGrafter"/>
</dbReference>
<dbReference type="GO" id="GO:0006021">
    <property type="term" value="P:inositol biosynthetic process"/>
    <property type="evidence" value="ECO:0007669"/>
    <property type="project" value="UniProtKB-UniPathway"/>
</dbReference>
<dbReference type="EC" id="3.1.3.25" evidence="8"/>
<dbReference type="Gene3D" id="3.30.540.10">
    <property type="entry name" value="Fructose-1,6-Bisphosphatase, subunit A, domain 1"/>
    <property type="match status" value="1"/>
</dbReference>
<name>A0A0D0DP59_9AGAM</name>
<dbReference type="EMBL" id="KN824826">
    <property type="protein sequence ID" value="KIL00803.1"/>
    <property type="molecule type" value="Genomic_DNA"/>
</dbReference>
<dbReference type="PRINTS" id="PR00377">
    <property type="entry name" value="IMPHPHTASES"/>
</dbReference>
<comment type="pathway">
    <text evidence="8">Polyol metabolism; myo-inositol biosynthesis; myo-inositol from D-glucose 6-phosphate: step 2/2.</text>
</comment>
<reference evidence="10" key="2">
    <citation type="submission" date="2015-01" db="EMBL/GenBank/DDBJ databases">
        <title>Evolutionary Origins and Diversification of the Mycorrhizal Mutualists.</title>
        <authorList>
            <consortium name="DOE Joint Genome Institute"/>
            <consortium name="Mycorrhizal Genomics Consortium"/>
            <person name="Kohler A."/>
            <person name="Kuo A."/>
            <person name="Nagy L.G."/>
            <person name="Floudas D."/>
            <person name="Copeland A."/>
            <person name="Barry K.W."/>
            <person name="Cichocki N."/>
            <person name="Veneault-Fourrey C."/>
            <person name="LaButti K."/>
            <person name="Lindquist E.A."/>
            <person name="Lipzen A."/>
            <person name="Lundell T."/>
            <person name="Morin E."/>
            <person name="Murat C."/>
            <person name="Riley R."/>
            <person name="Ohm R."/>
            <person name="Sun H."/>
            <person name="Tunlid A."/>
            <person name="Henrissat B."/>
            <person name="Grigoriev I.V."/>
            <person name="Hibbett D.S."/>
            <person name="Martin F."/>
        </authorList>
    </citation>
    <scope>NUCLEOTIDE SEQUENCE [LARGE SCALE GENOMIC DNA]</scope>
    <source>
        <strain evidence="10">Ve08.2h10</strain>
    </source>
</reference>
<evidence type="ECO:0000313" key="9">
    <source>
        <dbReference type="EMBL" id="KIL00803.1"/>
    </source>
</evidence>
<comment type="cofactor">
    <cofactor evidence="2 7 8">
        <name>Mg(2+)</name>
        <dbReference type="ChEBI" id="CHEBI:18420"/>
    </cofactor>
</comment>
<evidence type="ECO:0000256" key="6">
    <source>
        <dbReference type="ARBA" id="ARBA00022842"/>
    </source>
</evidence>
<dbReference type="CDD" id="cd01639">
    <property type="entry name" value="IMPase"/>
    <property type="match status" value="1"/>
</dbReference>
<keyword evidence="6 7" id="KW-0460">Magnesium</keyword>
<sequence>MSTILGPAELRSVLTFTVNLARTAGTLILEGSQAIQSTSDINEKKNAVDLVTQYDVAVENLVMGEIQKAYPTFKFIGEESYSSGAHQELTDEPTFCVDPIDGTTNFIHGFPFCCISLGLIYQKRPILGVVYNPFLEYLYTGIEGQGSYLTRGNGQPQKLPLASPKPLPSLSKAQIAIEWGSDRGVPAITDKSDSFLKLAGDSSIPGGKMAQSLRSMGSAALNFSMVAQGGLDMYWEIGCWPWDVCAGIVIAQEAGGVVTGSHQVLASASTGFDPFKVTSEVLAGRKYLVIRGIPDTPNETGKQAQLRIAQEFYATVNDSQPK</sequence>
<dbReference type="STRING" id="930991.A0A0D0DP59"/>
<evidence type="ECO:0000256" key="8">
    <source>
        <dbReference type="RuleBase" id="RU364068"/>
    </source>
</evidence>
<protein>
    <recommendedName>
        <fullName evidence="8">Inositol-1-monophosphatase</fullName>
        <ecNumber evidence="8">3.1.3.25</ecNumber>
    </recommendedName>
</protein>
<feature type="binding site" evidence="7">
    <location>
        <position position="100"/>
    </location>
    <ligand>
        <name>Mg(2+)</name>
        <dbReference type="ChEBI" id="CHEBI:18420"/>
        <label>1</label>
        <note>catalytic</note>
    </ligand>
</feature>
<dbReference type="GO" id="GO:0008934">
    <property type="term" value="F:inositol monophosphate 1-phosphatase activity"/>
    <property type="evidence" value="ECO:0007669"/>
    <property type="project" value="InterPro"/>
</dbReference>
<dbReference type="GO" id="GO:0046854">
    <property type="term" value="P:phosphatidylinositol phosphate biosynthetic process"/>
    <property type="evidence" value="ECO:0007669"/>
    <property type="project" value="InterPro"/>
</dbReference>
<evidence type="ECO:0000256" key="2">
    <source>
        <dbReference type="ARBA" id="ARBA00001946"/>
    </source>
</evidence>
<evidence type="ECO:0000256" key="1">
    <source>
        <dbReference type="ARBA" id="ARBA00001033"/>
    </source>
</evidence>
<dbReference type="PANTHER" id="PTHR20854:SF4">
    <property type="entry name" value="INOSITOL-1-MONOPHOSPHATASE-RELATED"/>
    <property type="match status" value="1"/>
</dbReference>
<dbReference type="PROSITE" id="PS00630">
    <property type="entry name" value="IMP_2"/>
    <property type="match status" value="1"/>
</dbReference>
<evidence type="ECO:0000313" key="10">
    <source>
        <dbReference type="Proteomes" id="UP000054538"/>
    </source>
</evidence>
<dbReference type="UniPathway" id="UPA00823">
    <property type="reaction ID" value="UER00788"/>
</dbReference>
<dbReference type="Proteomes" id="UP000054538">
    <property type="component" value="Unassembled WGS sequence"/>
</dbReference>
<feature type="binding site" evidence="7">
    <location>
        <position position="243"/>
    </location>
    <ligand>
        <name>Mg(2+)</name>
        <dbReference type="ChEBI" id="CHEBI:18420"/>
        <label>1</label>
        <note>catalytic</note>
    </ligand>
</feature>
<evidence type="ECO:0000256" key="4">
    <source>
        <dbReference type="ARBA" id="ARBA00022723"/>
    </source>
</evidence>
<keyword evidence="5 8" id="KW-0378">Hydrolase</keyword>
<dbReference type="HOGENOM" id="CLU_044118_1_2_1"/>
<dbReference type="Gene3D" id="3.40.190.80">
    <property type="match status" value="1"/>
</dbReference>
<evidence type="ECO:0000256" key="5">
    <source>
        <dbReference type="ARBA" id="ARBA00022801"/>
    </source>
</evidence>
<reference evidence="9 10" key="1">
    <citation type="submission" date="2014-04" db="EMBL/GenBank/DDBJ databases">
        <authorList>
            <consortium name="DOE Joint Genome Institute"/>
            <person name="Kuo A."/>
            <person name="Kohler A."/>
            <person name="Jargeat P."/>
            <person name="Nagy L.G."/>
            <person name="Floudas D."/>
            <person name="Copeland A."/>
            <person name="Barry K.W."/>
            <person name="Cichocki N."/>
            <person name="Veneault-Fourrey C."/>
            <person name="LaButti K."/>
            <person name="Lindquist E.A."/>
            <person name="Lipzen A."/>
            <person name="Lundell T."/>
            <person name="Morin E."/>
            <person name="Murat C."/>
            <person name="Sun H."/>
            <person name="Tunlid A."/>
            <person name="Henrissat B."/>
            <person name="Grigoriev I.V."/>
            <person name="Hibbett D.S."/>
            <person name="Martin F."/>
            <person name="Nordberg H.P."/>
            <person name="Cantor M.N."/>
            <person name="Hua S.X."/>
        </authorList>
    </citation>
    <scope>NUCLEOTIDE SEQUENCE [LARGE SCALE GENOMIC DNA]</scope>
    <source>
        <strain evidence="9 10">Ve08.2h10</strain>
    </source>
</reference>
<gene>
    <name evidence="9" type="ORF">PAXRUDRAFT_129061</name>
</gene>
<dbReference type="GO" id="GO:0046872">
    <property type="term" value="F:metal ion binding"/>
    <property type="evidence" value="ECO:0007669"/>
    <property type="project" value="UniProtKB-KW"/>
</dbReference>
<dbReference type="AlphaFoldDB" id="A0A0D0DP59"/>
<evidence type="ECO:0000256" key="3">
    <source>
        <dbReference type="ARBA" id="ARBA00009759"/>
    </source>
</evidence>
<feature type="binding site" evidence="7">
    <location>
        <position position="101"/>
    </location>
    <ligand>
        <name>Mg(2+)</name>
        <dbReference type="ChEBI" id="CHEBI:18420"/>
        <label>1</label>
        <note>catalytic</note>
    </ligand>
</feature>
<comment type="similarity">
    <text evidence="3 8">Belongs to the inositol monophosphatase superfamily.</text>
</comment>
<dbReference type="OrthoDB" id="10254945at2759"/>
<feature type="binding site" evidence="7">
    <location>
        <position position="78"/>
    </location>
    <ligand>
        <name>Mg(2+)</name>
        <dbReference type="ChEBI" id="CHEBI:18420"/>
        <label>1</label>
        <note>catalytic</note>
    </ligand>
</feature>
<dbReference type="PANTHER" id="PTHR20854">
    <property type="entry name" value="INOSITOL MONOPHOSPHATASE"/>
    <property type="match status" value="1"/>
</dbReference>
<dbReference type="InterPro" id="IPR000760">
    <property type="entry name" value="Inositol_monophosphatase-like"/>
</dbReference>
<keyword evidence="10" id="KW-1185">Reference proteome</keyword>
<evidence type="ECO:0000256" key="7">
    <source>
        <dbReference type="PIRSR" id="PIRSR600760-2"/>
    </source>
</evidence>
<feature type="binding site" evidence="7">
    <location>
        <position position="98"/>
    </location>
    <ligand>
        <name>Mg(2+)</name>
        <dbReference type="ChEBI" id="CHEBI:18420"/>
        <label>1</label>
        <note>catalytic</note>
    </ligand>
</feature>
<dbReference type="InParanoid" id="A0A0D0DP59"/>
<proteinExistence type="inferred from homology"/>
<dbReference type="InterPro" id="IPR020550">
    <property type="entry name" value="Inositol_monophosphatase_CS"/>
</dbReference>
<dbReference type="InterPro" id="IPR020583">
    <property type="entry name" value="Inositol_monoP_metal-BS"/>
</dbReference>
<dbReference type="FunFam" id="3.30.540.10:FF:000004">
    <property type="entry name" value="Inositol-1-monophosphatase"/>
    <property type="match status" value="1"/>
</dbReference>
<accession>A0A0D0DP59</accession>
<keyword evidence="4 7" id="KW-0479">Metal-binding</keyword>
<dbReference type="SUPFAM" id="SSF56655">
    <property type="entry name" value="Carbohydrate phosphatase"/>
    <property type="match status" value="1"/>
</dbReference>
<dbReference type="InterPro" id="IPR033942">
    <property type="entry name" value="IMPase"/>
</dbReference>
<organism evidence="9 10">
    <name type="scientific">Paxillus rubicundulus Ve08.2h10</name>
    <dbReference type="NCBI Taxonomy" id="930991"/>
    <lineage>
        <taxon>Eukaryota</taxon>
        <taxon>Fungi</taxon>
        <taxon>Dikarya</taxon>
        <taxon>Basidiomycota</taxon>
        <taxon>Agaricomycotina</taxon>
        <taxon>Agaricomycetes</taxon>
        <taxon>Agaricomycetidae</taxon>
        <taxon>Boletales</taxon>
        <taxon>Paxilineae</taxon>
        <taxon>Paxillaceae</taxon>
        <taxon>Paxillus</taxon>
    </lineage>
</organism>
<dbReference type="Pfam" id="PF00459">
    <property type="entry name" value="Inositol_P"/>
    <property type="match status" value="1"/>
</dbReference>
<comment type="catalytic activity">
    <reaction evidence="1 8">
        <text>a myo-inositol phosphate + H2O = myo-inositol + phosphate</text>
        <dbReference type="Rhea" id="RHEA:24056"/>
        <dbReference type="ChEBI" id="CHEBI:15377"/>
        <dbReference type="ChEBI" id="CHEBI:17268"/>
        <dbReference type="ChEBI" id="CHEBI:43474"/>
        <dbReference type="ChEBI" id="CHEBI:84139"/>
        <dbReference type="EC" id="3.1.3.25"/>
    </reaction>
</comment>